<feature type="transmembrane region" description="Helical" evidence="1">
    <location>
        <begin position="81"/>
        <end position="106"/>
    </location>
</feature>
<dbReference type="EMBL" id="JAEAOA010002332">
    <property type="protein sequence ID" value="KAK3585326.1"/>
    <property type="molecule type" value="Genomic_DNA"/>
</dbReference>
<dbReference type="AlphaFoldDB" id="A0AAE0S4T4"/>
<keyword evidence="3" id="KW-1185">Reference proteome</keyword>
<keyword evidence="1" id="KW-1133">Transmembrane helix</keyword>
<evidence type="ECO:0000313" key="2">
    <source>
        <dbReference type="EMBL" id="KAK3585326.1"/>
    </source>
</evidence>
<proteinExistence type="predicted"/>
<accession>A0AAE0S4T4</accession>
<reference evidence="2" key="3">
    <citation type="submission" date="2023-05" db="EMBL/GenBank/DDBJ databases">
        <authorList>
            <person name="Smith C.H."/>
        </authorList>
    </citation>
    <scope>NUCLEOTIDE SEQUENCE</scope>
    <source>
        <strain evidence="2">CHS0354</strain>
        <tissue evidence="2">Mantle</tissue>
    </source>
</reference>
<keyword evidence="1" id="KW-0812">Transmembrane</keyword>
<organism evidence="2 3">
    <name type="scientific">Potamilus streckersoni</name>
    <dbReference type="NCBI Taxonomy" id="2493646"/>
    <lineage>
        <taxon>Eukaryota</taxon>
        <taxon>Metazoa</taxon>
        <taxon>Spiralia</taxon>
        <taxon>Lophotrochozoa</taxon>
        <taxon>Mollusca</taxon>
        <taxon>Bivalvia</taxon>
        <taxon>Autobranchia</taxon>
        <taxon>Heteroconchia</taxon>
        <taxon>Palaeoheterodonta</taxon>
        <taxon>Unionida</taxon>
        <taxon>Unionoidea</taxon>
        <taxon>Unionidae</taxon>
        <taxon>Ambleminae</taxon>
        <taxon>Lampsilini</taxon>
        <taxon>Potamilus</taxon>
    </lineage>
</organism>
<reference evidence="2" key="2">
    <citation type="journal article" date="2021" name="Genome Biol. Evol.">
        <title>Developing a high-quality reference genome for a parasitic bivalve with doubly uniparental inheritance (Bivalvia: Unionida).</title>
        <authorList>
            <person name="Smith C.H."/>
        </authorList>
    </citation>
    <scope>NUCLEOTIDE SEQUENCE</scope>
    <source>
        <strain evidence="2">CHS0354</strain>
        <tissue evidence="2">Mantle</tissue>
    </source>
</reference>
<protein>
    <recommendedName>
        <fullName evidence="4">Transmembrane protein</fullName>
    </recommendedName>
</protein>
<reference evidence="2" key="1">
    <citation type="journal article" date="2021" name="Genome Biol. Evol.">
        <title>A High-Quality Reference Genome for a Parasitic Bivalve with Doubly Uniparental Inheritance (Bivalvia: Unionida).</title>
        <authorList>
            <person name="Smith C.H."/>
        </authorList>
    </citation>
    <scope>NUCLEOTIDE SEQUENCE</scope>
    <source>
        <strain evidence="2">CHS0354</strain>
    </source>
</reference>
<keyword evidence="1" id="KW-0472">Membrane</keyword>
<comment type="caution">
    <text evidence="2">The sequence shown here is derived from an EMBL/GenBank/DDBJ whole genome shotgun (WGS) entry which is preliminary data.</text>
</comment>
<evidence type="ECO:0008006" key="4">
    <source>
        <dbReference type="Google" id="ProtNLM"/>
    </source>
</evidence>
<feature type="transmembrane region" description="Helical" evidence="1">
    <location>
        <begin position="118"/>
        <end position="142"/>
    </location>
</feature>
<evidence type="ECO:0000313" key="3">
    <source>
        <dbReference type="Proteomes" id="UP001195483"/>
    </source>
</evidence>
<sequence>MNDYLSSKWDCGFQGIYCIECISFQMGKVAYCIQCTIFQIGTGTFKESITCSVPYFQIETEAFRESIANIVLFSNGDCGLLSIYFILCIIYQIGTLDFRVSIVYCVPFFQMGTRFQGIYFLLCIIFQMATGFQDIYCILHTFF</sequence>
<dbReference type="Proteomes" id="UP001195483">
    <property type="component" value="Unassembled WGS sequence"/>
</dbReference>
<gene>
    <name evidence="2" type="ORF">CHS0354_040275</name>
</gene>
<evidence type="ECO:0000256" key="1">
    <source>
        <dbReference type="SAM" id="Phobius"/>
    </source>
</evidence>
<name>A0AAE0S4T4_9BIVA</name>